<dbReference type="EMBL" id="CAADFK010000253">
    <property type="protein sequence ID" value="VFK21391.1"/>
    <property type="molecule type" value="Genomic_DNA"/>
</dbReference>
<evidence type="ECO:0000313" key="1">
    <source>
        <dbReference type="EMBL" id="VFK21391.1"/>
    </source>
</evidence>
<dbReference type="AlphaFoldDB" id="A0A450WWF6"/>
<protein>
    <submittedName>
        <fullName evidence="1">Uncharacterized protein</fullName>
    </submittedName>
</protein>
<accession>A0A450WWF6</accession>
<sequence length="121" mass="14078">MGQYCRICGRTRPNEKFSGRGHRTLVCKDCQRMPKEKRDSIEQEEEIFGFLQQSNISDRNIARLQTLVASDNSRIAELASIVIEVARVKPHKKRRLKVLARERKDLLDALEKTGLIYAHNW</sequence>
<proteinExistence type="predicted"/>
<organism evidence="1">
    <name type="scientific">Candidatus Kentrum sp. LPFa</name>
    <dbReference type="NCBI Taxonomy" id="2126335"/>
    <lineage>
        <taxon>Bacteria</taxon>
        <taxon>Pseudomonadati</taxon>
        <taxon>Pseudomonadota</taxon>
        <taxon>Gammaproteobacteria</taxon>
        <taxon>Candidatus Kentrum</taxon>
    </lineage>
</organism>
<reference evidence="1" key="1">
    <citation type="submission" date="2019-02" db="EMBL/GenBank/DDBJ databases">
        <authorList>
            <person name="Gruber-Vodicka R. H."/>
            <person name="Seah K. B. B."/>
        </authorList>
    </citation>
    <scope>NUCLEOTIDE SEQUENCE</scope>
    <source>
        <strain evidence="1">BECK_S313</strain>
    </source>
</reference>
<name>A0A450WWF6_9GAMM</name>
<gene>
    <name evidence="1" type="ORF">BECKLPF1236B_GA0070989_12533</name>
</gene>